<accession>A0A5C6MY67</accession>
<reference evidence="2 3" key="1">
    <citation type="submission" date="2019-04" db="EMBL/GenBank/DDBJ databases">
        <title>Chromosome genome assembly for Takifugu flavidus.</title>
        <authorList>
            <person name="Xiao S."/>
        </authorList>
    </citation>
    <scope>NUCLEOTIDE SEQUENCE [LARGE SCALE GENOMIC DNA]</scope>
    <source>
        <strain evidence="2">HTHZ2018</strain>
        <tissue evidence="2">Muscle</tissue>
    </source>
</reference>
<dbReference type="Proteomes" id="UP000324091">
    <property type="component" value="Chromosome 6"/>
</dbReference>
<organism evidence="2 3">
    <name type="scientific">Takifugu flavidus</name>
    <name type="common">sansaifugu</name>
    <dbReference type="NCBI Taxonomy" id="433684"/>
    <lineage>
        <taxon>Eukaryota</taxon>
        <taxon>Metazoa</taxon>
        <taxon>Chordata</taxon>
        <taxon>Craniata</taxon>
        <taxon>Vertebrata</taxon>
        <taxon>Euteleostomi</taxon>
        <taxon>Actinopterygii</taxon>
        <taxon>Neopterygii</taxon>
        <taxon>Teleostei</taxon>
        <taxon>Neoteleostei</taxon>
        <taxon>Acanthomorphata</taxon>
        <taxon>Eupercaria</taxon>
        <taxon>Tetraodontiformes</taxon>
        <taxon>Tetradontoidea</taxon>
        <taxon>Tetraodontidae</taxon>
        <taxon>Takifugu</taxon>
    </lineage>
</organism>
<keyword evidence="3" id="KW-1185">Reference proteome</keyword>
<dbReference type="EMBL" id="RHFK02000019">
    <property type="protein sequence ID" value="TWW59689.1"/>
    <property type="molecule type" value="Genomic_DNA"/>
</dbReference>
<evidence type="ECO:0000313" key="2">
    <source>
        <dbReference type="EMBL" id="TWW59689.1"/>
    </source>
</evidence>
<feature type="compositionally biased region" description="Polar residues" evidence="1">
    <location>
        <begin position="101"/>
        <end position="116"/>
    </location>
</feature>
<feature type="region of interest" description="Disordered" evidence="1">
    <location>
        <begin position="1"/>
        <end position="23"/>
    </location>
</feature>
<proteinExistence type="predicted"/>
<gene>
    <name evidence="2" type="ORF">D4764_06G0012190</name>
</gene>
<feature type="compositionally biased region" description="Basic residues" evidence="1">
    <location>
        <begin position="127"/>
        <end position="138"/>
    </location>
</feature>
<name>A0A5C6MY67_9TELE</name>
<feature type="region of interest" description="Disordered" evidence="1">
    <location>
        <begin position="92"/>
        <end position="138"/>
    </location>
</feature>
<evidence type="ECO:0000313" key="3">
    <source>
        <dbReference type="Proteomes" id="UP000324091"/>
    </source>
</evidence>
<sequence length="138" mass="15127">MEIKDGTRAGAAYGSLPDQEKDGAEDMSVLAWMAPVSPSPDVFRDPGRRPIHLLKSPVMIWDPSPRSSCNNNRFTSHQEVFGASLVTCTSNQAPAGVRGRYTNSRGRSSPQESSVMRTRPRDAVGSRRSHRSGHSYVL</sequence>
<evidence type="ECO:0000256" key="1">
    <source>
        <dbReference type="SAM" id="MobiDB-lite"/>
    </source>
</evidence>
<protein>
    <submittedName>
        <fullName evidence="2">Uncharacterized protein</fullName>
    </submittedName>
</protein>
<comment type="caution">
    <text evidence="2">The sequence shown here is derived from an EMBL/GenBank/DDBJ whole genome shotgun (WGS) entry which is preliminary data.</text>
</comment>
<dbReference type="AlphaFoldDB" id="A0A5C6MY67"/>